<proteinExistence type="predicted"/>
<dbReference type="InterPro" id="IPR001910">
    <property type="entry name" value="Inosine/uridine_hydrolase_dom"/>
</dbReference>
<gene>
    <name evidence="4" type="ORF">GL286_04390</name>
</gene>
<comment type="caution">
    <text evidence="4">The sequence shown here is derived from an EMBL/GenBank/DDBJ whole genome shotgun (WGS) entry which is preliminary data.</text>
</comment>
<evidence type="ECO:0000259" key="3">
    <source>
        <dbReference type="Pfam" id="PF01156"/>
    </source>
</evidence>
<dbReference type="SUPFAM" id="SSF53590">
    <property type="entry name" value="Nucleoside hydrolase"/>
    <property type="match status" value="1"/>
</dbReference>
<evidence type="ECO:0000313" key="4">
    <source>
        <dbReference type="EMBL" id="MTH76965.1"/>
    </source>
</evidence>
<dbReference type="GO" id="GO:0008477">
    <property type="term" value="F:purine nucleosidase activity"/>
    <property type="evidence" value="ECO:0007669"/>
    <property type="project" value="TreeGrafter"/>
</dbReference>
<evidence type="ECO:0000256" key="2">
    <source>
        <dbReference type="ARBA" id="ARBA00023295"/>
    </source>
</evidence>
<evidence type="ECO:0000256" key="1">
    <source>
        <dbReference type="ARBA" id="ARBA00022801"/>
    </source>
</evidence>
<keyword evidence="1 4" id="KW-0378">Hydrolase</keyword>
<dbReference type="PANTHER" id="PTHR12304">
    <property type="entry name" value="INOSINE-URIDINE PREFERRING NUCLEOSIDE HYDROLASE"/>
    <property type="match status" value="1"/>
</dbReference>
<keyword evidence="5" id="KW-1185">Reference proteome</keyword>
<dbReference type="Gene3D" id="3.90.245.10">
    <property type="entry name" value="Ribonucleoside hydrolase-like"/>
    <property type="match status" value="1"/>
</dbReference>
<keyword evidence="2" id="KW-0326">Glycosidase</keyword>
<sequence>MGPDMKLLIDTDPGIDDAMAIIFAARHPDIELVGLTTVFGNVAVETATRNALVLVEHCGLDIPVAEGAARPLVLPPFEFPAHIHGADGFGHLPAMQPTNQKATESAVEFMTRIARENPGEITLCPVGPITNVAEAIRHDPDFSSNIKRIVIMGGALDAPGNISPFAEANTFHDPHALEIVLASGADVLMIGLDVTLQVTLQAEDFRALADAAPHDGGLLDGMAELYLEFYQSVGKEGCALHDPMAVIACLHPELFTVEHTAMTCIDHGERIGQTLRSTGRAPVAVALDCQAQSIREMFLNVIRNAA</sequence>
<dbReference type="AlphaFoldDB" id="A0A6L6J718"/>
<dbReference type="InterPro" id="IPR036452">
    <property type="entry name" value="Ribo_hydro-like"/>
</dbReference>
<dbReference type="EMBL" id="WMIE01000001">
    <property type="protein sequence ID" value="MTH76965.1"/>
    <property type="molecule type" value="Genomic_DNA"/>
</dbReference>
<dbReference type="Proteomes" id="UP000478183">
    <property type="component" value="Unassembled WGS sequence"/>
</dbReference>
<protein>
    <submittedName>
        <fullName evidence="4">Nucleoside hydrolase</fullName>
    </submittedName>
</protein>
<dbReference type="PANTHER" id="PTHR12304:SF4">
    <property type="entry name" value="URIDINE NUCLEOSIDASE"/>
    <property type="match status" value="1"/>
</dbReference>
<dbReference type="Pfam" id="PF01156">
    <property type="entry name" value="IU_nuc_hydro"/>
    <property type="match status" value="1"/>
</dbReference>
<dbReference type="GO" id="GO:0005829">
    <property type="term" value="C:cytosol"/>
    <property type="evidence" value="ECO:0007669"/>
    <property type="project" value="TreeGrafter"/>
</dbReference>
<reference evidence="4 5" key="1">
    <citation type="submission" date="2019-11" db="EMBL/GenBank/DDBJ databases">
        <authorList>
            <person name="Dong K."/>
        </authorList>
    </citation>
    <scope>NUCLEOTIDE SEQUENCE [LARGE SCALE GENOMIC DNA]</scope>
    <source>
        <strain evidence="4 5">NBRC 111993</strain>
    </source>
</reference>
<dbReference type="CDD" id="cd02650">
    <property type="entry name" value="nuc_hydro_CaPnhB"/>
    <property type="match status" value="1"/>
</dbReference>
<dbReference type="GO" id="GO:0006152">
    <property type="term" value="P:purine nucleoside catabolic process"/>
    <property type="evidence" value="ECO:0007669"/>
    <property type="project" value="TreeGrafter"/>
</dbReference>
<dbReference type="InterPro" id="IPR023186">
    <property type="entry name" value="IUNH"/>
</dbReference>
<organism evidence="4 5">
    <name type="scientific">Paracoccus aestuariivivens</name>
    <dbReference type="NCBI Taxonomy" id="1820333"/>
    <lineage>
        <taxon>Bacteria</taxon>
        <taxon>Pseudomonadati</taxon>
        <taxon>Pseudomonadota</taxon>
        <taxon>Alphaproteobacteria</taxon>
        <taxon>Rhodobacterales</taxon>
        <taxon>Paracoccaceae</taxon>
        <taxon>Paracoccus</taxon>
    </lineage>
</organism>
<accession>A0A6L6J718</accession>
<name>A0A6L6J718_9RHOB</name>
<dbReference type="OrthoDB" id="9797882at2"/>
<feature type="domain" description="Inosine/uridine-preferring nucleoside hydrolase" evidence="3">
    <location>
        <begin position="7"/>
        <end position="290"/>
    </location>
</feature>
<evidence type="ECO:0000313" key="5">
    <source>
        <dbReference type="Proteomes" id="UP000478183"/>
    </source>
</evidence>